<accession>A0AAV1HDP3</accession>
<feature type="compositionally biased region" description="Polar residues" evidence="1">
    <location>
        <begin position="531"/>
        <end position="542"/>
    </location>
</feature>
<feature type="compositionally biased region" description="Low complexity" evidence="1">
    <location>
        <begin position="392"/>
        <end position="402"/>
    </location>
</feature>
<name>A0AAV1HDP3_XYRNO</name>
<feature type="compositionally biased region" description="Basic and acidic residues" evidence="1">
    <location>
        <begin position="124"/>
        <end position="135"/>
    </location>
</feature>
<evidence type="ECO:0000313" key="2">
    <source>
        <dbReference type="EMBL" id="CAJ1083576.1"/>
    </source>
</evidence>
<feature type="region of interest" description="Disordered" evidence="1">
    <location>
        <begin position="522"/>
        <end position="653"/>
    </location>
</feature>
<feature type="compositionally biased region" description="Basic and acidic residues" evidence="1">
    <location>
        <begin position="188"/>
        <end position="199"/>
    </location>
</feature>
<feature type="compositionally biased region" description="Basic and acidic residues" evidence="1">
    <location>
        <begin position="476"/>
        <end position="487"/>
    </location>
</feature>
<feature type="compositionally biased region" description="Low complexity" evidence="1">
    <location>
        <begin position="168"/>
        <end position="178"/>
    </location>
</feature>
<protein>
    <submittedName>
        <fullName evidence="2">Uncharacterized protein</fullName>
    </submittedName>
</protein>
<evidence type="ECO:0000313" key="3">
    <source>
        <dbReference type="Proteomes" id="UP001178508"/>
    </source>
</evidence>
<feature type="compositionally biased region" description="Polar residues" evidence="1">
    <location>
        <begin position="244"/>
        <end position="253"/>
    </location>
</feature>
<feature type="compositionally biased region" description="Basic and acidic residues" evidence="1">
    <location>
        <begin position="380"/>
        <end position="391"/>
    </location>
</feature>
<feature type="compositionally biased region" description="Low complexity" evidence="1">
    <location>
        <begin position="456"/>
        <end position="466"/>
    </location>
</feature>
<organism evidence="2 3">
    <name type="scientific">Xyrichtys novacula</name>
    <name type="common">Pearly razorfish</name>
    <name type="synonym">Hemipteronotus novacula</name>
    <dbReference type="NCBI Taxonomy" id="13765"/>
    <lineage>
        <taxon>Eukaryota</taxon>
        <taxon>Metazoa</taxon>
        <taxon>Chordata</taxon>
        <taxon>Craniata</taxon>
        <taxon>Vertebrata</taxon>
        <taxon>Euteleostomi</taxon>
        <taxon>Actinopterygii</taxon>
        <taxon>Neopterygii</taxon>
        <taxon>Teleostei</taxon>
        <taxon>Neoteleostei</taxon>
        <taxon>Acanthomorphata</taxon>
        <taxon>Eupercaria</taxon>
        <taxon>Labriformes</taxon>
        <taxon>Labridae</taxon>
        <taxon>Xyrichtys</taxon>
    </lineage>
</organism>
<feature type="compositionally biased region" description="Basic and acidic residues" evidence="1">
    <location>
        <begin position="412"/>
        <end position="423"/>
    </location>
</feature>
<sequence>MPGTEERLKDRTYVFHRTGPTPASGASPPYFRPWLGSQCGQDPRQPAELVHPIFGPGSGLSAKPFQPNGQFIQPDRQTWLWRAGVSGEAKGQDPRQPPQQQPYLSQQSQSTQSSGPALENDFQEGLKDRTHDRTHASQQSQSTQSSGPALENDVQEGLKDRTHDRTHTSQQSQSTQSSGPALENDFQEGLKDRTHDRTHASQQSQSTQSSGPALENNVQKGLKDRTHVSHLNSNLIIDKDRTHASQQSKSTRLTDPMPGTEERLKDRTYVFHRTGPTPASGASPPYFRPWLGSQCGQDPRQPAELVHPIFGPGSGLSAKPFQPNGQFVQPDRQTWLWRAGVSGEAKGQDPRQPPQQQPYLSQQSQSTQSSGPALENDFQEGLKDRTHDRTHTSQQSQSTQSSGPALENDFQEGLKDRTHDRTHASQQSQSTQSSGPALENDVQEGLKDRTHDRTHTSQQSQSTQSSGPALENDFQEGLKDRTHDRTHASQQSQSTQSSGPALENNVQKGLKDRTHVSHLNSNLIIDKNRTNARQQTQSTRSSGPAPEKRGLRRGCRTGPMPATRQGPMPATRQGPMPATRQGPNHRIGQDPRQPAELVHPIFGPGSGLSADRTHASQQSQSTQSSGPALENDVQEGLKDRTHVSHWNSNPILD</sequence>
<feature type="region of interest" description="Disordered" evidence="1">
    <location>
        <begin position="1"/>
        <end position="216"/>
    </location>
</feature>
<feature type="compositionally biased region" description="Low complexity" evidence="1">
    <location>
        <begin position="616"/>
        <end position="625"/>
    </location>
</feature>
<feature type="compositionally biased region" description="Low complexity" evidence="1">
    <location>
        <begin position="489"/>
        <end position="498"/>
    </location>
</feature>
<feature type="compositionally biased region" description="Polar residues" evidence="1">
    <location>
        <begin position="644"/>
        <end position="653"/>
    </location>
</feature>
<feature type="compositionally biased region" description="Low complexity" evidence="1">
    <location>
        <begin position="101"/>
        <end position="116"/>
    </location>
</feature>
<feature type="compositionally biased region" description="Basic and acidic residues" evidence="1">
    <location>
        <begin position="156"/>
        <end position="167"/>
    </location>
</feature>
<reference evidence="2" key="1">
    <citation type="submission" date="2023-08" db="EMBL/GenBank/DDBJ databases">
        <authorList>
            <person name="Alioto T."/>
            <person name="Alioto T."/>
            <person name="Gomez Garrido J."/>
        </authorList>
    </citation>
    <scope>NUCLEOTIDE SEQUENCE</scope>
</reference>
<proteinExistence type="predicted"/>
<feature type="compositionally biased region" description="Low complexity" evidence="1">
    <location>
        <begin position="201"/>
        <end position="210"/>
    </location>
</feature>
<feature type="compositionally biased region" description="Low complexity" evidence="1">
    <location>
        <begin position="425"/>
        <end position="434"/>
    </location>
</feature>
<dbReference type="EMBL" id="OY660884">
    <property type="protein sequence ID" value="CAJ1083576.1"/>
    <property type="molecule type" value="Genomic_DNA"/>
</dbReference>
<keyword evidence="3" id="KW-1185">Reference proteome</keyword>
<feature type="compositionally biased region" description="Low complexity" evidence="1">
    <location>
        <begin position="357"/>
        <end position="372"/>
    </location>
</feature>
<gene>
    <name evidence="2" type="ORF">XNOV1_A023279</name>
</gene>
<feature type="compositionally biased region" description="Basic and acidic residues" evidence="1">
    <location>
        <begin position="444"/>
        <end position="455"/>
    </location>
</feature>
<feature type="region of interest" description="Disordered" evidence="1">
    <location>
        <begin position="341"/>
        <end position="504"/>
    </location>
</feature>
<dbReference type="AlphaFoldDB" id="A0AAV1HDP3"/>
<feature type="compositionally biased region" description="Basic and acidic residues" evidence="1">
    <location>
        <begin position="1"/>
        <end position="13"/>
    </location>
</feature>
<dbReference type="Proteomes" id="UP001178508">
    <property type="component" value="Chromosome 21"/>
</dbReference>
<feature type="compositionally biased region" description="Low complexity" evidence="1">
    <location>
        <begin position="137"/>
        <end position="146"/>
    </location>
</feature>
<feature type="region of interest" description="Disordered" evidence="1">
    <location>
        <begin position="233"/>
        <end position="260"/>
    </location>
</feature>
<evidence type="ECO:0000256" key="1">
    <source>
        <dbReference type="SAM" id="MobiDB-lite"/>
    </source>
</evidence>